<dbReference type="GO" id="GO:0005634">
    <property type="term" value="C:nucleus"/>
    <property type="evidence" value="ECO:0007669"/>
    <property type="project" value="UniProtKB-SubCell"/>
</dbReference>
<evidence type="ECO:0000256" key="10">
    <source>
        <dbReference type="ARBA" id="ARBA00023036"/>
    </source>
</evidence>
<dbReference type="KEGG" id="hcq:109518708"/>
<accession>A0A3Q2Z3W0</accession>
<comment type="subcellular location">
    <subcellularLocation>
        <location evidence="2">Cytoplasm</location>
    </subcellularLocation>
    <subcellularLocation>
        <location evidence="1">Nucleus</location>
    </subcellularLocation>
</comment>
<dbReference type="AlphaFoldDB" id="A0A3Q2Z3W0"/>
<evidence type="ECO:0000256" key="14">
    <source>
        <dbReference type="SAM" id="MobiDB-lite"/>
    </source>
</evidence>
<dbReference type="Ensembl" id="ENSHCOT00000021233.1">
    <property type="protein sequence ID" value="ENSHCOP00000026257.1"/>
    <property type="gene ID" value="ENSHCOG00000017027.1"/>
</dbReference>
<sequence length="173" mass="19640">MAHITTQRENQSLSFIPEISSKTPLNPKTMRTPLRTGRGRKAFGVVNTQLSTPVVNNQGKKTEKFQEAKLKHEAQKKEDYPEIEKMIPYDPMEFEKYCIPEDLIPLGSLALAGLAFHQRPPLSEKDQYNYVPPLLSLSPERMPQRSDGCTEFDAFLQTIDELIIELPPEPGTD</sequence>
<dbReference type="Proteomes" id="UP000264820">
    <property type="component" value="Unplaced"/>
</dbReference>
<keyword evidence="12" id="KW-0131">Cell cycle</keyword>
<reference evidence="15" key="2">
    <citation type="submission" date="2025-09" db="UniProtKB">
        <authorList>
            <consortium name="Ensembl"/>
        </authorList>
    </citation>
    <scope>IDENTIFICATION</scope>
</reference>
<evidence type="ECO:0000256" key="13">
    <source>
        <dbReference type="ARBA" id="ARBA00039185"/>
    </source>
</evidence>
<evidence type="ECO:0000256" key="9">
    <source>
        <dbReference type="ARBA" id="ARBA00022843"/>
    </source>
</evidence>
<dbReference type="GeneID" id="109518708"/>
<proteinExistence type="inferred from homology"/>
<evidence type="ECO:0000256" key="7">
    <source>
        <dbReference type="ARBA" id="ARBA00022776"/>
    </source>
</evidence>
<protein>
    <recommendedName>
        <fullName evidence="13">Securin</fullName>
    </recommendedName>
</protein>
<dbReference type="GeneTree" id="ENSGT00730000112008"/>
<organism evidence="15 16">
    <name type="scientific">Hippocampus comes</name>
    <name type="common">Tiger tail seahorse</name>
    <dbReference type="NCBI Taxonomy" id="109280"/>
    <lineage>
        <taxon>Eukaryota</taxon>
        <taxon>Metazoa</taxon>
        <taxon>Chordata</taxon>
        <taxon>Craniata</taxon>
        <taxon>Vertebrata</taxon>
        <taxon>Euteleostomi</taxon>
        <taxon>Actinopterygii</taxon>
        <taxon>Neopterygii</taxon>
        <taxon>Teleostei</taxon>
        <taxon>Neoteleostei</taxon>
        <taxon>Acanthomorphata</taxon>
        <taxon>Syngnathiaria</taxon>
        <taxon>Syngnathiformes</taxon>
        <taxon>Syngnathoidei</taxon>
        <taxon>Syngnathidae</taxon>
        <taxon>Hippocampus</taxon>
    </lineage>
</organism>
<name>A0A3Q2Z3W0_HIPCM</name>
<evidence type="ECO:0000256" key="3">
    <source>
        <dbReference type="ARBA" id="ARBA00009264"/>
    </source>
</evidence>
<dbReference type="PANTHER" id="PTHR10418">
    <property type="entry name" value="SECURIN-3"/>
    <property type="match status" value="1"/>
</dbReference>
<evidence type="ECO:0000256" key="6">
    <source>
        <dbReference type="ARBA" id="ARBA00022737"/>
    </source>
</evidence>
<evidence type="ECO:0000256" key="4">
    <source>
        <dbReference type="ARBA" id="ARBA00022490"/>
    </source>
</evidence>
<keyword evidence="5" id="KW-0132">Cell division</keyword>
<dbReference type="GO" id="GO:0051276">
    <property type="term" value="P:chromosome organization"/>
    <property type="evidence" value="ECO:0007669"/>
    <property type="project" value="InterPro"/>
</dbReference>
<dbReference type="GO" id="GO:0005737">
    <property type="term" value="C:cytoplasm"/>
    <property type="evidence" value="ECO:0007669"/>
    <property type="project" value="UniProtKB-SubCell"/>
</dbReference>
<reference evidence="15" key="1">
    <citation type="submission" date="2025-08" db="UniProtKB">
        <authorList>
            <consortium name="Ensembl"/>
        </authorList>
    </citation>
    <scope>IDENTIFICATION</scope>
</reference>
<dbReference type="RefSeq" id="XP_019730286.1">
    <property type="nucleotide sequence ID" value="XM_019874727.1"/>
</dbReference>
<feature type="compositionally biased region" description="Polar residues" evidence="14">
    <location>
        <begin position="1"/>
        <end position="26"/>
    </location>
</feature>
<keyword evidence="8" id="KW-0159">Chromosome partition</keyword>
<keyword evidence="6" id="KW-0677">Repeat</keyword>
<feature type="region of interest" description="Disordered" evidence="14">
    <location>
        <begin position="1"/>
        <end position="49"/>
    </location>
</feature>
<dbReference type="OMA" id="PPVCYDF"/>
<dbReference type="GO" id="GO:0045143">
    <property type="term" value="P:homologous chromosome segregation"/>
    <property type="evidence" value="ECO:0007669"/>
    <property type="project" value="TreeGrafter"/>
</dbReference>
<dbReference type="CTD" id="9232"/>
<keyword evidence="7" id="KW-0498">Mitosis</keyword>
<evidence type="ECO:0000313" key="16">
    <source>
        <dbReference type="Proteomes" id="UP000264820"/>
    </source>
</evidence>
<dbReference type="GO" id="GO:0017124">
    <property type="term" value="F:SH3 domain binding"/>
    <property type="evidence" value="ECO:0007669"/>
    <property type="project" value="UniProtKB-KW"/>
</dbReference>
<dbReference type="GO" id="GO:0051301">
    <property type="term" value="P:cell division"/>
    <property type="evidence" value="ECO:0007669"/>
    <property type="project" value="UniProtKB-KW"/>
</dbReference>
<evidence type="ECO:0000256" key="12">
    <source>
        <dbReference type="ARBA" id="ARBA00023306"/>
    </source>
</evidence>
<keyword evidence="9" id="KW-0832">Ubl conjugation</keyword>
<evidence type="ECO:0000256" key="2">
    <source>
        <dbReference type="ARBA" id="ARBA00004496"/>
    </source>
</evidence>
<evidence type="ECO:0000256" key="5">
    <source>
        <dbReference type="ARBA" id="ARBA00022618"/>
    </source>
</evidence>
<dbReference type="STRING" id="109280.ENSHCOP00000026257"/>
<comment type="similarity">
    <text evidence="3">Belongs to the securin family.</text>
</comment>
<evidence type="ECO:0000256" key="11">
    <source>
        <dbReference type="ARBA" id="ARBA00023242"/>
    </source>
</evidence>
<dbReference type="OrthoDB" id="9905975at2759"/>
<keyword evidence="16" id="KW-1185">Reference proteome</keyword>
<keyword evidence="10" id="KW-0729">SH3-binding</keyword>
<dbReference type="PANTHER" id="PTHR10418:SF2">
    <property type="entry name" value="SECURIN"/>
    <property type="match status" value="1"/>
</dbReference>
<evidence type="ECO:0000313" key="15">
    <source>
        <dbReference type="Ensembl" id="ENSHCOP00000026257.1"/>
    </source>
</evidence>
<keyword evidence="4" id="KW-0963">Cytoplasm</keyword>
<dbReference type="InterPro" id="IPR006940">
    <property type="entry name" value="Securin_separation_inhibitor"/>
</dbReference>
<keyword evidence="11" id="KW-0539">Nucleus</keyword>
<evidence type="ECO:0000256" key="1">
    <source>
        <dbReference type="ARBA" id="ARBA00004123"/>
    </source>
</evidence>
<evidence type="ECO:0000256" key="8">
    <source>
        <dbReference type="ARBA" id="ARBA00022829"/>
    </source>
</evidence>